<feature type="domain" description="FecR protein" evidence="2">
    <location>
        <begin position="119"/>
        <end position="208"/>
    </location>
</feature>
<feature type="domain" description="FecR N-terminal" evidence="3">
    <location>
        <begin position="14"/>
        <end position="54"/>
    </location>
</feature>
<dbReference type="InterPro" id="IPR032623">
    <property type="entry name" value="FecR_N"/>
</dbReference>
<gene>
    <name evidence="4" type="ORF">SAMN06296058_0317</name>
</gene>
<dbReference type="InterPro" id="IPR012373">
    <property type="entry name" value="Ferrdict_sens_TM"/>
</dbReference>
<keyword evidence="1" id="KW-0812">Transmembrane</keyword>
<name>A0A1T5IXW4_9GAMM</name>
<dbReference type="EMBL" id="FUZV01000001">
    <property type="protein sequence ID" value="SKC43763.1"/>
    <property type="molecule type" value="Genomic_DNA"/>
</dbReference>
<dbReference type="OrthoDB" id="9771237at2"/>
<evidence type="ECO:0000259" key="2">
    <source>
        <dbReference type="Pfam" id="PF04773"/>
    </source>
</evidence>
<dbReference type="RefSeq" id="WP_079722733.1">
    <property type="nucleotide sequence ID" value="NZ_BMCL01000003.1"/>
</dbReference>
<accession>A0A1T5IXW4</accession>
<dbReference type="PANTHER" id="PTHR30273">
    <property type="entry name" value="PERIPLASMIC SIGNAL SENSOR AND SIGMA FACTOR ACTIVATOR FECR-RELATED"/>
    <property type="match status" value="1"/>
</dbReference>
<dbReference type="Proteomes" id="UP000190341">
    <property type="component" value="Unassembled WGS sequence"/>
</dbReference>
<keyword evidence="1" id="KW-1133">Transmembrane helix</keyword>
<dbReference type="PANTHER" id="PTHR30273:SF2">
    <property type="entry name" value="PROTEIN FECR"/>
    <property type="match status" value="1"/>
</dbReference>
<sequence>MEERETSRDIDRIAAQWVARLDRAPPSASDTEQLNAWLAGDRRRRGAYLRAKALWLRSESAQALGPRFDPAGFQAAMTTTTPQPRPRERRSWVPWGGAIAASLLTAVTLLATLQMPTAYATAKGEMRTVPLGHGTTVTLNTDSRIQVFEDEGERRIRILRGEVLVERSSTALPTSVEVDGRRMQADSATFLIRKLAHQPTQILVQRGQLLLAAAPSLPLPLSSNTGVSLPANAAQAWSVSPLGSSQMGRELAWREGKIALQGETLAQAADIFARYSDTPIVITDPQLAKLHVAGLFAANNPLGFSHAIADVFDADVRQDGERIVLERKH</sequence>
<feature type="transmembrane region" description="Helical" evidence="1">
    <location>
        <begin position="92"/>
        <end position="113"/>
    </location>
</feature>
<keyword evidence="5" id="KW-1185">Reference proteome</keyword>
<dbReference type="Pfam" id="PF04773">
    <property type="entry name" value="FecR"/>
    <property type="match status" value="1"/>
</dbReference>
<proteinExistence type="predicted"/>
<evidence type="ECO:0000313" key="4">
    <source>
        <dbReference type="EMBL" id="SKC43763.1"/>
    </source>
</evidence>
<dbReference type="AlphaFoldDB" id="A0A1T5IXW4"/>
<keyword evidence="1" id="KW-0472">Membrane</keyword>
<evidence type="ECO:0000313" key="5">
    <source>
        <dbReference type="Proteomes" id="UP000190341"/>
    </source>
</evidence>
<organism evidence="4 5">
    <name type="scientific">Pseudoxanthomonas indica</name>
    <dbReference type="NCBI Taxonomy" id="428993"/>
    <lineage>
        <taxon>Bacteria</taxon>
        <taxon>Pseudomonadati</taxon>
        <taxon>Pseudomonadota</taxon>
        <taxon>Gammaproteobacteria</taxon>
        <taxon>Lysobacterales</taxon>
        <taxon>Lysobacteraceae</taxon>
        <taxon>Pseudoxanthomonas</taxon>
    </lineage>
</organism>
<dbReference type="Pfam" id="PF16220">
    <property type="entry name" value="DUF4880"/>
    <property type="match status" value="1"/>
</dbReference>
<protein>
    <submittedName>
        <fullName evidence="4">FecR family protein</fullName>
    </submittedName>
</protein>
<evidence type="ECO:0000259" key="3">
    <source>
        <dbReference type="Pfam" id="PF16220"/>
    </source>
</evidence>
<dbReference type="InterPro" id="IPR006860">
    <property type="entry name" value="FecR"/>
</dbReference>
<reference evidence="4 5" key="1">
    <citation type="submission" date="2017-02" db="EMBL/GenBank/DDBJ databases">
        <authorList>
            <person name="Peterson S.W."/>
        </authorList>
    </citation>
    <scope>NUCLEOTIDE SEQUENCE [LARGE SCALE GENOMIC DNA]</scope>
    <source>
        <strain evidence="4 5">P15</strain>
    </source>
</reference>
<dbReference type="Gene3D" id="2.60.120.1440">
    <property type="match status" value="1"/>
</dbReference>
<evidence type="ECO:0000256" key="1">
    <source>
        <dbReference type="SAM" id="Phobius"/>
    </source>
</evidence>
<dbReference type="STRING" id="428993.SAMN06296058_0317"/>
<dbReference type="GO" id="GO:0016989">
    <property type="term" value="F:sigma factor antagonist activity"/>
    <property type="evidence" value="ECO:0007669"/>
    <property type="project" value="TreeGrafter"/>
</dbReference>
<dbReference type="PIRSF" id="PIRSF018266">
    <property type="entry name" value="FecR"/>
    <property type="match status" value="1"/>
</dbReference>